<feature type="transmembrane region" description="Helical" evidence="2">
    <location>
        <begin position="12"/>
        <end position="32"/>
    </location>
</feature>
<dbReference type="GeneID" id="24872654"/>
<evidence type="ECO:0000256" key="1">
    <source>
        <dbReference type="SAM" id="MobiDB-lite"/>
    </source>
</evidence>
<dbReference type="RefSeq" id="WP_197082058.1">
    <property type="nucleotide sequence ID" value="NZ_CP009508.1"/>
</dbReference>
<feature type="compositionally biased region" description="Low complexity" evidence="1">
    <location>
        <begin position="88"/>
        <end position="103"/>
    </location>
</feature>
<reference evidence="3 4" key="1">
    <citation type="submission" date="2014-07" db="EMBL/GenBank/DDBJ databases">
        <title>Methanogenic archaea and the global carbon cycle.</title>
        <authorList>
            <person name="Henriksen J.R."/>
            <person name="Luke J."/>
            <person name="Reinhart S."/>
            <person name="Benedict M.N."/>
            <person name="Youngblut N.D."/>
            <person name="Metcalf M.E."/>
            <person name="Whitaker R.J."/>
            <person name="Metcalf W.W."/>
        </authorList>
    </citation>
    <scope>NUCLEOTIDE SEQUENCE [LARGE SCALE GENOMIC DNA]</scope>
    <source>
        <strain evidence="3 4">C2J</strain>
    </source>
</reference>
<evidence type="ECO:0000313" key="4">
    <source>
        <dbReference type="Proteomes" id="UP000033123"/>
    </source>
</evidence>
<dbReference type="EMBL" id="CP009508">
    <property type="protein sequence ID" value="AKB37577.1"/>
    <property type="molecule type" value="Genomic_DNA"/>
</dbReference>
<dbReference type="KEGG" id="msj:MSSAC_2987"/>
<name>A0A0E3PPC4_9EURY</name>
<accession>A0A0E3PPC4</accession>
<dbReference type="HOGENOM" id="CLU_074507_0_0_2"/>
<evidence type="ECO:0000256" key="2">
    <source>
        <dbReference type="SAM" id="Phobius"/>
    </source>
</evidence>
<keyword evidence="2" id="KW-0472">Membrane</keyword>
<dbReference type="STRING" id="1434118.MSSAC_2987"/>
<feature type="region of interest" description="Disordered" evidence="1">
    <location>
        <begin position="84"/>
        <end position="111"/>
    </location>
</feature>
<proteinExistence type="predicted"/>
<dbReference type="Proteomes" id="UP000033123">
    <property type="component" value="Chromosome"/>
</dbReference>
<keyword evidence="2" id="KW-1133">Transmembrane helix</keyword>
<organism evidence="3 4">
    <name type="scientific">Methanosarcina siciliae C2J</name>
    <dbReference type="NCBI Taxonomy" id="1434118"/>
    <lineage>
        <taxon>Archaea</taxon>
        <taxon>Methanobacteriati</taxon>
        <taxon>Methanobacteriota</taxon>
        <taxon>Stenosarchaea group</taxon>
        <taxon>Methanomicrobia</taxon>
        <taxon>Methanosarcinales</taxon>
        <taxon>Methanosarcinaceae</taxon>
        <taxon>Methanosarcina</taxon>
    </lineage>
</organism>
<dbReference type="AlphaFoldDB" id="A0A0E3PPC4"/>
<protein>
    <submittedName>
        <fullName evidence="3">Uncharacterized protein</fullName>
    </submittedName>
</protein>
<sequence length="335" mass="37261">MNLDLVTIYETNFTIFIGIFVALTVMGTTTLYDRYKNKGGASVNPDESKLLTNLSQKIKIFSSGGLKHFPEYGKKLRSLIPKSLIPKSSGSSRKMSGSNRKNSGSVKKTSGKNSLEKVGTVFLKAKGALQKLFASFSNKISSFSSSLLRRNKKNGEKLVSLSGYEETDAKLSDAEKVNLLDKVVESKKDELDLDDDFLTKISNTGTLMSNNPVSKGLEADTTEQFFGEMSSELDSSFDNDFNLDGSEFAIKVEGLEEEPDEDTFAFNDEAADIKFEDKSDIFLNSLRNDIIVSNEKKINFMDDMRGEDLDLKLIKADLEGVLKDLKKYRQFTGHN</sequence>
<evidence type="ECO:0000313" key="3">
    <source>
        <dbReference type="EMBL" id="AKB37577.1"/>
    </source>
</evidence>
<dbReference type="PATRIC" id="fig|1434118.4.peg.3869"/>
<gene>
    <name evidence="3" type="ORF">MSSAC_2987</name>
</gene>
<keyword evidence="2" id="KW-0812">Transmembrane</keyword>